<protein>
    <submittedName>
        <fullName evidence="3">Uncharacterized protein</fullName>
    </submittedName>
</protein>
<keyword evidence="4" id="KW-1185">Reference proteome</keyword>
<name>A0A378KTD5_9GAMM</name>
<evidence type="ECO:0000256" key="1">
    <source>
        <dbReference type="SAM" id="Phobius"/>
    </source>
</evidence>
<dbReference type="EMBL" id="LNYR01000031">
    <property type="protein sequence ID" value="KTD47764.1"/>
    <property type="molecule type" value="Genomic_DNA"/>
</dbReference>
<dbReference type="Proteomes" id="UP000254230">
    <property type="component" value="Unassembled WGS sequence"/>
</dbReference>
<accession>A0A378KTD5</accession>
<feature type="transmembrane region" description="Helical" evidence="1">
    <location>
        <begin position="152"/>
        <end position="177"/>
    </location>
</feature>
<keyword evidence="1" id="KW-1133">Transmembrane helix</keyword>
<keyword evidence="1" id="KW-0812">Transmembrane</keyword>
<dbReference type="Proteomes" id="UP000054639">
    <property type="component" value="Unassembled WGS sequence"/>
</dbReference>
<dbReference type="RefSeq" id="WP_058474299.1">
    <property type="nucleotide sequence ID" value="NZ_CAAAIL010000008.1"/>
</dbReference>
<reference evidence="2 4" key="1">
    <citation type="submission" date="2015-11" db="EMBL/GenBank/DDBJ databases">
        <title>Genomic analysis of 38 Legionella species identifies large and diverse effector repertoires.</title>
        <authorList>
            <person name="Burstein D."/>
            <person name="Amaro F."/>
            <person name="Zusman T."/>
            <person name="Lifshitz Z."/>
            <person name="Cohen O."/>
            <person name="Gilbert J.A."/>
            <person name="Pupko T."/>
            <person name="Shuman H.A."/>
            <person name="Segal G."/>
        </authorList>
    </citation>
    <scope>NUCLEOTIDE SEQUENCE [LARGE SCALE GENOMIC DNA]</scope>
    <source>
        <strain evidence="2 4">ATCC 49507</strain>
    </source>
</reference>
<organism evidence="3 5">
    <name type="scientific">Legionella quateirensis</name>
    <dbReference type="NCBI Taxonomy" id="45072"/>
    <lineage>
        <taxon>Bacteria</taxon>
        <taxon>Pseudomonadati</taxon>
        <taxon>Pseudomonadota</taxon>
        <taxon>Gammaproteobacteria</taxon>
        <taxon>Legionellales</taxon>
        <taxon>Legionellaceae</taxon>
        <taxon>Legionella</taxon>
    </lineage>
</organism>
<dbReference type="AlphaFoldDB" id="A0A378KTD5"/>
<proteinExistence type="predicted"/>
<gene>
    <name evidence="2" type="ORF">Lqua_2157</name>
    <name evidence="3" type="ORF">NCTC12376_00449</name>
</gene>
<keyword evidence="1" id="KW-0472">Membrane</keyword>
<feature type="transmembrane region" description="Helical" evidence="1">
    <location>
        <begin position="125"/>
        <end position="146"/>
    </location>
</feature>
<dbReference type="EMBL" id="UGOW01000001">
    <property type="protein sequence ID" value="STY16658.1"/>
    <property type="molecule type" value="Genomic_DNA"/>
</dbReference>
<evidence type="ECO:0000313" key="2">
    <source>
        <dbReference type="EMBL" id="KTD47764.1"/>
    </source>
</evidence>
<sequence>MDDILTVSSEHLVNAGQESQINLGQTSLQSSVFNNEVNDKLERLIKEFTWPNQTTLIPQESESSANTQSVDSSEYLDHDLKNNSRIMQQQAAFFTSSLPTGQTKQKQVSNEGHKKSAHTLRKENALFALNVGFGVGLACGMIGVPIGFFGQFVLGVTLSSMALGFMALGIVLSLYILHRERKDECMNSAISCTL</sequence>
<evidence type="ECO:0000313" key="5">
    <source>
        <dbReference type="Proteomes" id="UP000254230"/>
    </source>
</evidence>
<reference evidence="3 5" key="2">
    <citation type="submission" date="2018-06" db="EMBL/GenBank/DDBJ databases">
        <authorList>
            <consortium name="Pathogen Informatics"/>
            <person name="Doyle S."/>
        </authorList>
    </citation>
    <scope>NUCLEOTIDE SEQUENCE [LARGE SCALE GENOMIC DNA]</scope>
    <source>
        <strain evidence="3 5">NCTC12376</strain>
    </source>
</reference>
<evidence type="ECO:0000313" key="4">
    <source>
        <dbReference type="Proteomes" id="UP000054639"/>
    </source>
</evidence>
<evidence type="ECO:0000313" key="3">
    <source>
        <dbReference type="EMBL" id="STY16658.1"/>
    </source>
</evidence>